<protein>
    <submittedName>
        <fullName evidence="2">HET-domain-containing protein</fullName>
    </submittedName>
</protein>
<keyword evidence="3" id="KW-1185">Reference proteome</keyword>
<dbReference type="Pfam" id="PF06985">
    <property type="entry name" value="HET"/>
    <property type="match status" value="1"/>
</dbReference>
<dbReference type="STRING" id="5599.A0A177DCV7"/>
<organism evidence="2 3">
    <name type="scientific">Alternaria alternata</name>
    <name type="common">Alternaria rot fungus</name>
    <name type="synonym">Torula alternata</name>
    <dbReference type="NCBI Taxonomy" id="5599"/>
    <lineage>
        <taxon>Eukaryota</taxon>
        <taxon>Fungi</taxon>
        <taxon>Dikarya</taxon>
        <taxon>Ascomycota</taxon>
        <taxon>Pezizomycotina</taxon>
        <taxon>Dothideomycetes</taxon>
        <taxon>Pleosporomycetidae</taxon>
        <taxon>Pleosporales</taxon>
        <taxon>Pleosporineae</taxon>
        <taxon>Pleosporaceae</taxon>
        <taxon>Alternaria</taxon>
        <taxon>Alternaria sect. Alternaria</taxon>
        <taxon>Alternaria alternata complex</taxon>
    </lineage>
</organism>
<dbReference type="KEGG" id="aalt:CC77DRAFT_1023469"/>
<evidence type="ECO:0000313" key="2">
    <source>
        <dbReference type="EMBL" id="OAG17336.1"/>
    </source>
</evidence>
<accession>A0A177DCV7</accession>
<dbReference type="GeneID" id="29111262"/>
<gene>
    <name evidence="2" type="ORF">CC77DRAFT_1023469</name>
</gene>
<dbReference type="RefSeq" id="XP_018382757.1">
    <property type="nucleotide sequence ID" value="XM_018525668.1"/>
</dbReference>
<proteinExistence type="predicted"/>
<evidence type="ECO:0000259" key="1">
    <source>
        <dbReference type="Pfam" id="PF06985"/>
    </source>
</evidence>
<reference evidence="2 3" key="1">
    <citation type="submission" date="2016-05" db="EMBL/GenBank/DDBJ databases">
        <title>Comparative analysis of secretome profiles of manganese(II)-oxidizing ascomycete fungi.</title>
        <authorList>
            <consortium name="DOE Joint Genome Institute"/>
            <person name="Zeiner C.A."/>
            <person name="Purvine S.O."/>
            <person name="Zink E.M."/>
            <person name="Wu S."/>
            <person name="Pasa-Tolic L."/>
            <person name="Chaput D.L."/>
            <person name="Haridas S."/>
            <person name="Grigoriev I.V."/>
            <person name="Santelli C.M."/>
            <person name="Hansel C.M."/>
        </authorList>
    </citation>
    <scope>NUCLEOTIDE SEQUENCE [LARGE SCALE GENOMIC DNA]</scope>
    <source>
        <strain evidence="2 3">SRC1lrK2f</strain>
    </source>
</reference>
<sequence length="671" mass="76659">MASPTSLSLPEPAAAPEGLCSQCAAFDLDDALCFKPAIAVRIVLKVYQLKPKTCAFCRFLSGSMGHLPKGGMYNLTAVQAHFAVTPLLEKIEAPILCIEAWRDWRIFNLFNIRSSIIFDCTGPIARNLQPIARLIDYRVVREWIDSCVHTHQCHTVNRGKNSRCSNYVPGLKVIDCEHRLIRDLPNTASYVTLSYVWGKPKDQSVGQARLESPAPELLPQDLPATIEDAIKVTLALGYDYLWVDRYCLNKSSEDFHAQLRQMGKIYAGSALTIIAAAGSDGSYGLPGVSRQRVVNRPFHFGRRILCSTPLFSRETLESTTWSSRGWTYQEGLLSTRRLVFTDTQLYYECQERSRMEGWLAPEHMFWRRDEESAGSWCDYFNKTSDPGLFPTINGHVKSVLHRIEAFTKRSLTYEDDVLNALLGIFAILRQDKDIPDSSIQHLWGMPYFGYDVNFRHDRTPLTVSLSRFVNNLSWDVDNPVRRRVGFPSWSWTGWIGPVRWAKGLMLVDNGRYHRNRSTPDVPCTVSLEHRNGNTIDWRIYHAMSYFHDTCEDARNAQQLTRFIHISAYITQIMQSDVPHCYQLELDRKKPNNDSRPVYVSINPTRGDHVNVDRGLFVMHLPWYLEYGHDSECNVLVVQREGSHWERVGIGSTSTLLEVAPVEKTWTTVRLG</sequence>
<name>A0A177DCV7_ALTAL</name>
<dbReference type="VEuPathDB" id="FungiDB:CC77DRAFT_1023469"/>
<feature type="domain" description="Heterokaryon incompatibility" evidence="1">
    <location>
        <begin position="190"/>
        <end position="330"/>
    </location>
</feature>
<evidence type="ECO:0000313" key="3">
    <source>
        <dbReference type="Proteomes" id="UP000077248"/>
    </source>
</evidence>
<dbReference type="EMBL" id="KV441487">
    <property type="protein sequence ID" value="OAG17336.1"/>
    <property type="molecule type" value="Genomic_DNA"/>
</dbReference>
<dbReference type="InterPro" id="IPR010730">
    <property type="entry name" value="HET"/>
</dbReference>
<dbReference type="PANTHER" id="PTHR33112:SF1">
    <property type="entry name" value="HETEROKARYON INCOMPATIBILITY DOMAIN-CONTAINING PROTEIN"/>
    <property type="match status" value="1"/>
</dbReference>
<dbReference type="AlphaFoldDB" id="A0A177DCV7"/>
<dbReference type="Proteomes" id="UP000077248">
    <property type="component" value="Unassembled WGS sequence"/>
</dbReference>
<dbReference type="PANTHER" id="PTHR33112">
    <property type="entry name" value="DOMAIN PROTEIN, PUTATIVE-RELATED"/>
    <property type="match status" value="1"/>
</dbReference>